<keyword evidence="1" id="KW-0444">Lipid biosynthesis</keyword>
<gene>
    <name evidence="8" type="ORF">BST99_12870</name>
</gene>
<name>A0A2S7TBD4_9FLAO</name>
<evidence type="ECO:0000256" key="3">
    <source>
        <dbReference type="ARBA" id="ARBA00022840"/>
    </source>
</evidence>
<dbReference type="Pfam" id="PF22700">
    <property type="entry name" value="MVD-like_N"/>
    <property type="match status" value="1"/>
</dbReference>
<dbReference type="InterPro" id="IPR014721">
    <property type="entry name" value="Ribsml_uS5_D2-typ_fold_subgr"/>
</dbReference>
<evidence type="ECO:0000256" key="2">
    <source>
        <dbReference type="ARBA" id="ARBA00022741"/>
    </source>
</evidence>
<evidence type="ECO:0000259" key="6">
    <source>
        <dbReference type="Pfam" id="PF18376"/>
    </source>
</evidence>
<reference evidence="9" key="1">
    <citation type="submission" date="2016-11" db="EMBL/GenBank/DDBJ databases">
        <title>Trade-off between light-utilization and light-protection in marine flavobacteria.</title>
        <authorList>
            <person name="Kumagai Y."/>
            <person name="Yoshizawa S."/>
            <person name="Kogure K."/>
        </authorList>
    </citation>
    <scope>NUCLEOTIDE SEQUENCE [LARGE SCALE GENOMIC DNA]</scope>
    <source>
        <strain evidence="9">SG-18</strain>
    </source>
</reference>
<dbReference type="PANTHER" id="PTHR10977">
    <property type="entry name" value="DIPHOSPHOMEVALONATE DECARBOXYLASE"/>
    <property type="match status" value="1"/>
</dbReference>
<keyword evidence="4" id="KW-0443">Lipid metabolism</keyword>
<dbReference type="InterPro" id="IPR041431">
    <property type="entry name" value="Mvd1_C"/>
</dbReference>
<evidence type="ECO:0000313" key="8">
    <source>
        <dbReference type="EMBL" id="PQJ16881.1"/>
    </source>
</evidence>
<dbReference type="AlphaFoldDB" id="A0A2S7TBD4"/>
<dbReference type="Pfam" id="PF18376">
    <property type="entry name" value="MDD_C"/>
    <property type="match status" value="1"/>
</dbReference>
<dbReference type="InterPro" id="IPR053859">
    <property type="entry name" value="MVD-like_N"/>
</dbReference>
<keyword evidence="5" id="KW-0456">Lyase</keyword>
<dbReference type="GO" id="GO:0008299">
    <property type="term" value="P:isoprenoid biosynthetic process"/>
    <property type="evidence" value="ECO:0007669"/>
    <property type="project" value="InterPro"/>
</dbReference>
<dbReference type="SUPFAM" id="SSF55060">
    <property type="entry name" value="GHMP Kinase, C-terminal domain"/>
    <property type="match status" value="1"/>
</dbReference>
<evidence type="ECO:0000256" key="5">
    <source>
        <dbReference type="ARBA" id="ARBA00023239"/>
    </source>
</evidence>
<evidence type="ECO:0000259" key="7">
    <source>
        <dbReference type="Pfam" id="PF22700"/>
    </source>
</evidence>
<dbReference type="SUPFAM" id="SSF54211">
    <property type="entry name" value="Ribosomal protein S5 domain 2-like"/>
    <property type="match status" value="1"/>
</dbReference>
<dbReference type="EMBL" id="MQVX01000001">
    <property type="protein sequence ID" value="PQJ16881.1"/>
    <property type="molecule type" value="Genomic_DNA"/>
</dbReference>
<dbReference type="Proteomes" id="UP000239366">
    <property type="component" value="Unassembled WGS sequence"/>
</dbReference>
<dbReference type="PANTHER" id="PTHR10977:SF3">
    <property type="entry name" value="DIPHOSPHOMEVALONATE DECARBOXYLASE"/>
    <property type="match status" value="1"/>
</dbReference>
<dbReference type="GO" id="GO:0016831">
    <property type="term" value="F:carboxy-lyase activity"/>
    <property type="evidence" value="ECO:0007669"/>
    <property type="project" value="InterPro"/>
</dbReference>
<keyword evidence="9" id="KW-1185">Reference proteome</keyword>
<evidence type="ECO:0000313" key="9">
    <source>
        <dbReference type="Proteomes" id="UP000239366"/>
    </source>
</evidence>
<protein>
    <submittedName>
        <fullName evidence="8">Diphosphomevalonate decarboxylase</fullName>
    </submittedName>
</protein>
<evidence type="ECO:0000256" key="1">
    <source>
        <dbReference type="ARBA" id="ARBA00022516"/>
    </source>
</evidence>
<dbReference type="Gene3D" id="3.30.70.890">
    <property type="entry name" value="GHMP kinase, C-terminal domain"/>
    <property type="match status" value="1"/>
</dbReference>
<dbReference type="InterPro" id="IPR020568">
    <property type="entry name" value="Ribosomal_Su5_D2-typ_SF"/>
</dbReference>
<dbReference type="InterPro" id="IPR036554">
    <property type="entry name" value="GHMP_kinase_C_sf"/>
</dbReference>
<feature type="domain" description="Mvd1 C-terminal" evidence="6">
    <location>
        <begin position="210"/>
        <end position="349"/>
    </location>
</feature>
<organism evidence="8 9">
    <name type="scientific">Aureicoccus marinus</name>
    <dbReference type="NCBI Taxonomy" id="754435"/>
    <lineage>
        <taxon>Bacteria</taxon>
        <taxon>Pseudomonadati</taxon>
        <taxon>Bacteroidota</taxon>
        <taxon>Flavobacteriia</taxon>
        <taxon>Flavobacteriales</taxon>
        <taxon>Flavobacteriaceae</taxon>
        <taxon>Aureicoccus</taxon>
    </lineage>
</organism>
<dbReference type="Gene3D" id="3.30.230.10">
    <property type="match status" value="1"/>
</dbReference>
<proteinExistence type="predicted"/>
<dbReference type="GO" id="GO:0005524">
    <property type="term" value="F:ATP binding"/>
    <property type="evidence" value="ECO:0007669"/>
    <property type="project" value="UniProtKB-KW"/>
</dbReference>
<comment type="caution">
    <text evidence="8">The sequence shown here is derived from an EMBL/GenBank/DDBJ whole genome shotgun (WGS) entry which is preliminary data.</text>
</comment>
<keyword evidence="2" id="KW-0547">Nucleotide-binding</keyword>
<accession>A0A2S7TBD4</accession>
<feature type="domain" description="Diphosphomevalonate decarboxylase-like N-terminal" evidence="7">
    <location>
        <begin position="24"/>
        <end position="186"/>
    </location>
</feature>
<dbReference type="InterPro" id="IPR005935">
    <property type="entry name" value="Mev_decarb"/>
</dbReference>
<sequence>MTEADFRTTNSLALPEKGLVAWEAPSNIALVKYWGKHGLQLPANPSVSFTLSQATTKTAFAFEKKEAGPDFDLQFTFEGQAKLDFEPKIRQFFERAFPYLPFLKDYRWSISSSNSFPHSSGIASSASAMAAMALNMVSVERQADPSMSDQAFLQKASFLARLGSGSAARSISGPLMQWGADQNWPGSSDLFAAQVNTDLHPIFENYCDCILLIHQGKKGVSSTAGHSLMHGHSFATSRFEQARKHMGDIREILKSGDLEAFISLIELEALSLHAMMMSSATPYLLMLPGTVAVLQEVWAFRKETQIPLGFTLDAGANVHLLYPESNKEAVELFIDEKLVAYCENQQYIRDSVGKGAKPLEGEAVSDFF</sequence>
<dbReference type="OrthoDB" id="5498344at2"/>
<evidence type="ECO:0000256" key="4">
    <source>
        <dbReference type="ARBA" id="ARBA00023098"/>
    </source>
</evidence>
<dbReference type="RefSeq" id="WP_105002158.1">
    <property type="nucleotide sequence ID" value="NZ_MQVX01000001.1"/>
</dbReference>
<keyword evidence="3" id="KW-0067">ATP-binding</keyword>
<dbReference type="PIRSF" id="PIRSF015950">
    <property type="entry name" value="Mev_P_decrbx"/>
    <property type="match status" value="1"/>
</dbReference>